<evidence type="ECO:0000313" key="2">
    <source>
        <dbReference type="Proteomes" id="UP000821865"/>
    </source>
</evidence>
<accession>A0ACB8CF16</accession>
<proteinExistence type="predicted"/>
<keyword evidence="2" id="KW-1185">Reference proteome</keyword>
<gene>
    <name evidence="1" type="ORF">HPB49_012312</name>
</gene>
<sequence length="232" mass="25309">MAMGRFPAAKKVVMKFAGNAPEHVIDDIIEEAKRKKAAIPVKCTQHVDQFFRIIYSFVWYHITASTGSVGGNPYVSFTNGASSEYPTRLINVLLIKYCRRRFAICGSMCFAALVMVALWPVPPEYSWLRLGLLMLGKMGTSMQGAVLRVQLSEIYPTLVRSVAMGFCSTVGWLGSVLAPFLDDLGEATQPWVPIVVLAGLCMAGAGASWLLPESFQNTLEDGFSTGEAAVNE</sequence>
<dbReference type="EMBL" id="CM023476">
    <property type="protein sequence ID" value="KAH7941324.1"/>
    <property type="molecule type" value="Genomic_DNA"/>
</dbReference>
<comment type="caution">
    <text evidence="1">The sequence shown here is derived from an EMBL/GenBank/DDBJ whole genome shotgun (WGS) entry which is preliminary data.</text>
</comment>
<protein>
    <submittedName>
        <fullName evidence="1">Uncharacterized protein</fullName>
    </submittedName>
</protein>
<organism evidence="1 2">
    <name type="scientific">Dermacentor silvarum</name>
    <name type="common">Tick</name>
    <dbReference type="NCBI Taxonomy" id="543639"/>
    <lineage>
        <taxon>Eukaryota</taxon>
        <taxon>Metazoa</taxon>
        <taxon>Ecdysozoa</taxon>
        <taxon>Arthropoda</taxon>
        <taxon>Chelicerata</taxon>
        <taxon>Arachnida</taxon>
        <taxon>Acari</taxon>
        <taxon>Parasitiformes</taxon>
        <taxon>Ixodida</taxon>
        <taxon>Ixodoidea</taxon>
        <taxon>Ixodidae</taxon>
        <taxon>Rhipicephalinae</taxon>
        <taxon>Dermacentor</taxon>
    </lineage>
</organism>
<reference evidence="1" key="1">
    <citation type="submission" date="2020-05" db="EMBL/GenBank/DDBJ databases">
        <title>Large-scale comparative analyses of tick genomes elucidate their genetic diversity and vector capacities.</title>
        <authorList>
            <person name="Jia N."/>
            <person name="Wang J."/>
            <person name="Shi W."/>
            <person name="Du L."/>
            <person name="Sun Y."/>
            <person name="Zhan W."/>
            <person name="Jiang J."/>
            <person name="Wang Q."/>
            <person name="Zhang B."/>
            <person name="Ji P."/>
            <person name="Sakyi L.B."/>
            <person name="Cui X."/>
            <person name="Yuan T."/>
            <person name="Jiang B."/>
            <person name="Yang W."/>
            <person name="Lam T.T.-Y."/>
            <person name="Chang Q."/>
            <person name="Ding S."/>
            <person name="Wang X."/>
            <person name="Zhu J."/>
            <person name="Ruan X."/>
            <person name="Zhao L."/>
            <person name="Wei J."/>
            <person name="Que T."/>
            <person name="Du C."/>
            <person name="Cheng J."/>
            <person name="Dai P."/>
            <person name="Han X."/>
            <person name="Huang E."/>
            <person name="Gao Y."/>
            <person name="Liu J."/>
            <person name="Shao H."/>
            <person name="Ye R."/>
            <person name="Li L."/>
            <person name="Wei W."/>
            <person name="Wang X."/>
            <person name="Wang C."/>
            <person name="Yang T."/>
            <person name="Huo Q."/>
            <person name="Li W."/>
            <person name="Guo W."/>
            <person name="Chen H."/>
            <person name="Zhou L."/>
            <person name="Ni X."/>
            <person name="Tian J."/>
            <person name="Zhou Y."/>
            <person name="Sheng Y."/>
            <person name="Liu T."/>
            <person name="Pan Y."/>
            <person name="Xia L."/>
            <person name="Li J."/>
            <person name="Zhao F."/>
            <person name="Cao W."/>
        </authorList>
    </citation>
    <scope>NUCLEOTIDE SEQUENCE</scope>
    <source>
        <strain evidence="1">Dsil-2018</strain>
    </source>
</reference>
<dbReference type="Proteomes" id="UP000821865">
    <property type="component" value="Chromosome 7"/>
</dbReference>
<evidence type="ECO:0000313" key="1">
    <source>
        <dbReference type="EMBL" id="KAH7941324.1"/>
    </source>
</evidence>
<name>A0ACB8CF16_DERSI</name>